<comment type="caution">
    <text evidence="2">The sequence shown here is derived from an EMBL/GenBank/DDBJ whole genome shotgun (WGS) entry which is preliminary data.</text>
</comment>
<keyword evidence="1" id="KW-0812">Transmembrane</keyword>
<dbReference type="Proteomes" id="UP000076490">
    <property type="component" value="Unassembled WGS sequence"/>
</dbReference>
<sequence>MRFIAAFLASYVTMSSTVLMAFSVISFFRGETFRLSFFFFYYLLLFGIPFALIGCLFGEMLIKYDPRSSLGNFIFYGAFFGALLYIVMNVPNIESEANLGLDLFGILLLGGTGAVTSAIFYRVRTHRGRLFRIG</sequence>
<feature type="transmembrane region" description="Helical" evidence="1">
    <location>
        <begin position="70"/>
        <end position="88"/>
    </location>
</feature>
<dbReference type="AlphaFoldDB" id="A0A163ESA1"/>
<proteinExistence type="predicted"/>
<dbReference type="RefSeq" id="WP_063181986.1">
    <property type="nucleotide sequence ID" value="NZ_LQNT01000011.1"/>
</dbReference>
<dbReference type="EMBL" id="LQNT01000011">
    <property type="protein sequence ID" value="KZE37077.1"/>
    <property type="molecule type" value="Genomic_DNA"/>
</dbReference>
<keyword evidence="1" id="KW-1133">Transmembrane helix</keyword>
<organism evidence="2 3">
    <name type="scientific">Bhargavaea cecembensis</name>
    <dbReference type="NCBI Taxonomy" id="394098"/>
    <lineage>
        <taxon>Bacteria</taxon>
        <taxon>Bacillati</taxon>
        <taxon>Bacillota</taxon>
        <taxon>Bacilli</taxon>
        <taxon>Bacillales</taxon>
        <taxon>Caryophanaceae</taxon>
        <taxon>Bhargavaea</taxon>
    </lineage>
</organism>
<gene>
    <name evidence="2" type="ORF">AV656_10860</name>
</gene>
<evidence type="ECO:0000256" key="1">
    <source>
        <dbReference type="SAM" id="Phobius"/>
    </source>
</evidence>
<dbReference type="OrthoDB" id="9843292at2"/>
<name>A0A163ESA1_9BACL</name>
<keyword evidence="1" id="KW-0472">Membrane</keyword>
<evidence type="ECO:0000313" key="3">
    <source>
        <dbReference type="Proteomes" id="UP000076490"/>
    </source>
</evidence>
<protein>
    <submittedName>
        <fullName evidence="2">Uncharacterized protein</fullName>
    </submittedName>
</protein>
<reference evidence="2 3" key="1">
    <citation type="submission" date="2016-01" db="EMBL/GenBank/DDBJ databases">
        <title>Whole genome sequencing of Bhargavaea cecembensis T14.</title>
        <authorList>
            <person name="Hong K.W."/>
        </authorList>
    </citation>
    <scope>NUCLEOTIDE SEQUENCE [LARGE SCALE GENOMIC DNA]</scope>
    <source>
        <strain evidence="2 3">T14</strain>
    </source>
</reference>
<accession>A0A163ESA1</accession>
<evidence type="ECO:0000313" key="2">
    <source>
        <dbReference type="EMBL" id="KZE37077.1"/>
    </source>
</evidence>
<feature type="transmembrane region" description="Helical" evidence="1">
    <location>
        <begin position="37"/>
        <end position="58"/>
    </location>
</feature>
<feature type="transmembrane region" description="Helical" evidence="1">
    <location>
        <begin position="103"/>
        <end position="123"/>
    </location>
</feature>